<organism evidence="3">
    <name type="scientific">Colletotrichum graminicola (strain M1.001 / M2 / FGSC 10212)</name>
    <name type="common">Maize anthracnose fungus</name>
    <name type="synonym">Glomerella graminicola</name>
    <dbReference type="NCBI Taxonomy" id="645133"/>
    <lineage>
        <taxon>Eukaryota</taxon>
        <taxon>Fungi</taxon>
        <taxon>Dikarya</taxon>
        <taxon>Ascomycota</taxon>
        <taxon>Pezizomycotina</taxon>
        <taxon>Sordariomycetes</taxon>
        <taxon>Hypocreomycetidae</taxon>
        <taxon>Glomerellales</taxon>
        <taxon>Glomerellaceae</taxon>
        <taxon>Colletotrichum</taxon>
        <taxon>Colletotrichum graminicola species complex</taxon>
    </lineage>
</organism>
<dbReference type="eggNOG" id="ENOG502RPAS">
    <property type="taxonomic scope" value="Eukaryota"/>
</dbReference>
<feature type="region of interest" description="Disordered" evidence="1">
    <location>
        <begin position="191"/>
        <end position="222"/>
    </location>
</feature>
<dbReference type="EMBL" id="GG697338">
    <property type="protein sequence ID" value="EFQ27847.1"/>
    <property type="molecule type" value="Genomic_DNA"/>
</dbReference>
<evidence type="ECO:0000313" key="2">
    <source>
        <dbReference type="EMBL" id="EFQ27847.1"/>
    </source>
</evidence>
<dbReference type="HOGENOM" id="CLU_1245257_0_0_1"/>
<dbReference type="RefSeq" id="XP_008091867.1">
    <property type="nucleotide sequence ID" value="XM_008093676.1"/>
</dbReference>
<name>E3QAF9_COLGM</name>
<reference evidence="3" key="1">
    <citation type="journal article" date="2012" name="Nat. Genet.">
        <title>Lifestyle transitions in plant pathogenic Colletotrichum fungi deciphered by genome and transcriptome analyses.</title>
        <authorList>
            <person name="O'Connell R.J."/>
            <person name="Thon M.R."/>
            <person name="Hacquard S."/>
            <person name="Amyotte S.G."/>
            <person name="Kleemann J."/>
            <person name="Torres M.F."/>
            <person name="Damm U."/>
            <person name="Buiate E.A."/>
            <person name="Epstein L."/>
            <person name="Alkan N."/>
            <person name="Altmueller J."/>
            <person name="Alvarado-Balderrama L."/>
            <person name="Bauser C.A."/>
            <person name="Becker C."/>
            <person name="Birren B.W."/>
            <person name="Chen Z."/>
            <person name="Choi J."/>
            <person name="Crouch J.A."/>
            <person name="Duvick J.P."/>
            <person name="Farman M.A."/>
            <person name="Gan P."/>
            <person name="Heiman D."/>
            <person name="Henrissat B."/>
            <person name="Howard R.J."/>
            <person name="Kabbage M."/>
            <person name="Koch C."/>
            <person name="Kracher B."/>
            <person name="Kubo Y."/>
            <person name="Law A.D."/>
            <person name="Lebrun M.-H."/>
            <person name="Lee Y.-H."/>
            <person name="Miyara I."/>
            <person name="Moore N."/>
            <person name="Neumann U."/>
            <person name="Nordstroem K."/>
            <person name="Panaccione D.G."/>
            <person name="Panstruga R."/>
            <person name="Place M."/>
            <person name="Proctor R.H."/>
            <person name="Prusky D."/>
            <person name="Rech G."/>
            <person name="Reinhardt R."/>
            <person name="Rollins J.A."/>
            <person name="Rounsley S."/>
            <person name="Schardl C.L."/>
            <person name="Schwartz D.C."/>
            <person name="Shenoy N."/>
            <person name="Shirasu K."/>
            <person name="Sikhakolli U.R."/>
            <person name="Stueber K."/>
            <person name="Sukno S.A."/>
            <person name="Sweigard J.A."/>
            <person name="Takano Y."/>
            <person name="Takahara H."/>
            <person name="Trail F."/>
            <person name="van der Does H.C."/>
            <person name="Voll L.M."/>
            <person name="Will I."/>
            <person name="Young S."/>
            <person name="Zeng Q."/>
            <person name="Zhang J."/>
            <person name="Zhou S."/>
            <person name="Dickman M.B."/>
            <person name="Schulze-Lefert P."/>
            <person name="Ver Loren van Themaat E."/>
            <person name="Ma L.-J."/>
            <person name="Vaillancourt L.J."/>
        </authorList>
    </citation>
    <scope>NUCLEOTIDE SEQUENCE [LARGE SCALE GENOMIC DNA]</scope>
    <source>
        <strain evidence="3">M1.001 / M2 / FGSC 10212</strain>
    </source>
</reference>
<protein>
    <submittedName>
        <fullName evidence="2">Uncharacterized protein</fullName>
    </submittedName>
</protein>
<dbReference type="Proteomes" id="UP000008782">
    <property type="component" value="Unassembled WGS sequence"/>
</dbReference>
<dbReference type="VEuPathDB" id="FungiDB:GLRG_02991"/>
<proteinExistence type="predicted"/>
<dbReference type="AlphaFoldDB" id="E3QAF9"/>
<accession>E3QAF9</accession>
<dbReference type="OrthoDB" id="5865767at2759"/>
<gene>
    <name evidence="2" type="ORF">GLRG_02991</name>
</gene>
<feature type="region of interest" description="Disordered" evidence="1">
    <location>
        <begin position="67"/>
        <end position="105"/>
    </location>
</feature>
<keyword evidence="3" id="KW-1185">Reference proteome</keyword>
<evidence type="ECO:0000313" key="3">
    <source>
        <dbReference type="Proteomes" id="UP000008782"/>
    </source>
</evidence>
<sequence>MVEILQQIRGLSDAQNVEIPTTSEIMVYNSARINSGPGDRPYDPYPSSPEHLFDTAAHIVDSSSAGSMSPYSFPRRQGHAPWKPRQQPRSHIVDLGSAGSMSPYSFPRRQNYTSWNRIEQIHPHSVDSSSAGSMSSHTTASTLPTVISFDEYAEADGSITSQTINKRQPHVDYICNVSGCSTRRPMFDTRTRSVSTQGFSTLEDLRRHMRNAHPDGSSAGPQ</sequence>
<dbReference type="GeneID" id="24408356"/>
<evidence type="ECO:0000256" key="1">
    <source>
        <dbReference type="SAM" id="MobiDB-lite"/>
    </source>
</evidence>